<name>A0A1Z3HMP0_9CYAN</name>
<dbReference type="PANTHER" id="PTHR46401">
    <property type="entry name" value="GLYCOSYLTRANSFERASE WBBK-RELATED"/>
    <property type="match status" value="1"/>
</dbReference>
<dbReference type="GO" id="GO:0009103">
    <property type="term" value="P:lipopolysaccharide biosynthetic process"/>
    <property type="evidence" value="ECO:0007669"/>
    <property type="project" value="TreeGrafter"/>
</dbReference>
<dbReference type="Pfam" id="PF00534">
    <property type="entry name" value="Glycos_transf_1"/>
    <property type="match status" value="1"/>
</dbReference>
<gene>
    <name evidence="3" type="ORF">XM38_025230</name>
</gene>
<dbReference type="Gene3D" id="3.40.50.2000">
    <property type="entry name" value="Glycogen Phosphorylase B"/>
    <property type="match status" value="2"/>
</dbReference>
<evidence type="ECO:0000313" key="4">
    <source>
        <dbReference type="Proteomes" id="UP000191901"/>
    </source>
</evidence>
<dbReference type="STRING" id="1641165.XM38_23595"/>
<dbReference type="InterPro" id="IPR001296">
    <property type="entry name" value="Glyco_trans_1"/>
</dbReference>
<dbReference type="OrthoDB" id="9790710at2"/>
<sequence>MTPSKLKKPLRVAFLSDWFGSPYKKLLAEHLEQLNVEVTEYQQYRRFITTVLKDKKPHVVHIHSTIFNLFGNKDSQLLKWIRILQFVSQVILLRLLGVKTIWTIHEWADKHNRGNRDLSTWQYALLGQVFHSIIVHCKSTGNEVVKSLGIQNQSKLIVIPHGNFIDFYENTVDQIIAREKLGVPLNHTVFLFFGAISYHKGIIETLDAFNVVSEQKSEVSLLVAGKISHLEVNLEDNIHKRIINNKNIHLFPGKVSDEDVQLYMNACDCVVTPYRSFTTSGVALLAMSFGKAIIAPKRGFFSDSLSKEGAFLYDPFSNNSLIESFELAVENKNNLAKMGQHNLLIAKKLNWKTIADQSLEIYLG</sequence>
<dbReference type="GO" id="GO:0016757">
    <property type="term" value="F:glycosyltransferase activity"/>
    <property type="evidence" value="ECO:0007669"/>
    <property type="project" value="InterPro"/>
</dbReference>
<organism evidence="3 4">
    <name type="scientific">Halomicronema hongdechloris C2206</name>
    <dbReference type="NCBI Taxonomy" id="1641165"/>
    <lineage>
        <taxon>Bacteria</taxon>
        <taxon>Bacillati</taxon>
        <taxon>Cyanobacteriota</taxon>
        <taxon>Cyanophyceae</taxon>
        <taxon>Nodosilineales</taxon>
        <taxon>Nodosilineaceae</taxon>
        <taxon>Halomicronema</taxon>
    </lineage>
</organism>
<dbReference type="AlphaFoldDB" id="A0A1Z3HMP0"/>
<evidence type="ECO:0000259" key="2">
    <source>
        <dbReference type="Pfam" id="PF00534"/>
    </source>
</evidence>
<reference evidence="3 4" key="1">
    <citation type="journal article" date="2016" name="Biochim. Biophys. Acta">
        <title>Characterization of red-shifted phycobilisomes isolated from the chlorophyll f-containing cyanobacterium Halomicronema hongdechloris.</title>
        <authorList>
            <person name="Li Y."/>
            <person name="Lin Y."/>
            <person name="Garvey C.J."/>
            <person name="Birch D."/>
            <person name="Corkery R.W."/>
            <person name="Loughlin P.C."/>
            <person name="Scheer H."/>
            <person name="Willows R.D."/>
            <person name="Chen M."/>
        </authorList>
    </citation>
    <scope>NUCLEOTIDE SEQUENCE [LARGE SCALE GENOMIC DNA]</scope>
    <source>
        <strain evidence="3 4">C2206</strain>
    </source>
</reference>
<keyword evidence="1" id="KW-0808">Transferase</keyword>
<dbReference type="PANTHER" id="PTHR46401:SF2">
    <property type="entry name" value="GLYCOSYLTRANSFERASE WBBK-RELATED"/>
    <property type="match status" value="1"/>
</dbReference>
<accession>A0A1Z3HMP0</accession>
<dbReference type="KEGG" id="hhg:XM38_025230"/>
<feature type="domain" description="Glycosyl transferase family 1" evidence="2">
    <location>
        <begin position="176"/>
        <end position="340"/>
    </location>
</feature>
<protein>
    <submittedName>
        <fullName evidence="3">Glycosyltransferase type 1</fullName>
    </submittedName>
</protein>
<dbReference type="SUPFAM" id="SSF53756">
    <property type="entry name" value="UDP-Glycosyltransferase/glycogen phosphorylase"/>
    <property type="match status" value="1"/>
</dbReference>
<keyword evidence="4" id="KW-1185">Reference proteome</keyword>
<evidence type="ECO:0000313" key="3">
    <source>
        <dbReference type="EMBL" id="ASC71571.1"/>
    </source>
</evidence>
<dbReference type="CDD" id="cd03801">
    <property type="entry name" value="GT4_PimA-like"/>
    <property type="match status" value="1"/>
</dbReference>
<evidence type="ECO:0000256" key="1">
    <source>
        <dbReference type="ARBA" id="ARBA00022679"/>
    </source>
</evidence>
<dbReference type="EMBL" id="CP021983">
    <property type="protein sequence ID" value="ASC71571.1"/>
    <property type="molecule type" value="Genomic_DNA"/>
</dbReference>
<dbReference type="Proteomes" id="UP000191901">
    <property type="component" value="Chromosome"/>
</dbReference>
<dbReference type="RefSeq" id="WP_080813292.1">
    <property type="nucleotide sequence ID" value="NZ_CP021983.2"/>
</dbReference>
<proteinExistence type="predicted"/>